<organism evidence="1">
    <name type="scientific">Thermus islandicus</name>
    <dbReference type="NCBI Taxonomy" id="540988"/>
    <lineage>
        <taxon>Bacteria</taxon>
        <taxon>Thermotogati</taxon>
        <taxon>Deinococcota</taxon>
        <taxon>Deinococci</taxon>
        <taxon>Thermales</taxon>
        <taxon>Thermaceae</taxon>
        <taxon>Thermus</taxon>
    </lineage>
</organism>
<name>A0A7C2C455_9DEIN</name>
<dbReference type="AlphaFoldDB" id="A0A7C2C455"/>
<reference evidence="1" key="1">
    <citation type="journal article" date="2020" name="mSystems">
        <title>Genome- and Community-Level Interaction Insights into Carbon Utilization and Element Cycling Functions of Hydrothermarchaeota in Hydrothermal Sediment.</title>
        <authorList>
            <person name="Zhou Z."/>
            <person name="Liu Y."/>
            <person name="Xu W."/>
            <person name="Pan J."/>
            <person name="Luo Z.H."/>
            <person name="Li M."/>
        </authorList>
    </citation>
    <scope>NUCLEOTIDE SEQUENCE [LARGE SCALE GENOMIC DNA]</scope>
    <source>
        <strain evidence="1">SpSt-246</strain>
    </source>
</reference>
<protein>
    <submittedName>
        <fullName evidence="1">Quinate 5-dehydrogenase</fullName>
    </submittedName>
</protein>
<proteinExistence type="predicted"/>
<accession>A0A7C2C455</accession>
<comment type="caution">
    <text evidence="1">The sequence shown here is derived from an EMBL/GenBank/DDBJ whole genome shotgun (WGS) entry which is preliminary data.</text>
</comment>
<sequence length="305" mass="34492">MAKRVVSVSLGSSRRDSVVEVEVLGERVVLERRGTDGDFQGALCLIRELDGKVDAIGLGGIDLYLVAGGRRYTIRNARRLKEAAKRTPVVDGSGLKHTLERRAVYELASFVDWRRTRVLLPSAVDRFGLAEALDQVGARVLYGDFIFALGLPIPLYRLSFLQKLAFVLLPLLTQLPFGLLYPTGKEQERQVRDWRARYYRWADLVAGDWHYLRRYMPEDMRGKTVLTNTTTEEDVACLRERGVRYLITTTPRLQGRSFGTNVMEAMLVALAGRELGEEDYLRYIDLLGLKPQVLDLEGARNQEGA</sequence>
<dbReference type="EMBL" id="DSKL01000427">
    <property type="protein sequence ID" value="HEH83454.1"/>
    <property type="molecule type" value="Genomic_DNA"/>
</dbReference>
<evidence type="ECO:0000313" key="1">
    <source>
        <dbReference type="EMBL" id="HEH83454.1"/>
    </source>
</evidence>
<gene>
    <name evidence="1" type="ORF">ENP73_11060</name>
</gene>